<name>A0A556U3S7_BAGYA</name>
<protein>
    <submittedName>
        <fullName evidence="2">Coiled-coil domain-containing protein 71</fullName>
    </submittedName>
</protein>
<dbReference type="Pfam" id="PF15374">
    <property type="entry name" value="CCDC71L"/>
    <property type="match status" value="2"/>
</dbReference>
<dbReference type="PANTHER" id="PTHR14484:SF0">
    <property type="entry name" value="COILED-COIL DOMAIN-CONTAINING PROTEIN 71"/>
    <property type="match status" value="1"/>
</dbReference>
<accession>A0A556U3S7</accession>
<dbReference type="OrthoDB" id="8522252at2759"/>
<evidence type="ECO:0000256" key="1">
    <source>
        <dbReference type="ARBA" id="ARBA00022553"/>
    </source>
</evidence>
<organism evidence="2 3">
    <name type="scientific">Bagarius yarrelli</name>
    <name type="common">Goonch</name>
    <name type="synonym">Bagrus yarrelli</name>
    <dbReference type="NCBI Taxonomy" id="175774"/>
    <lineage>
        <taxon>Eukaryota</taxon>
        <taxon>Metazoa</taxon>
        <taxon>Chordata</taxon>
        <taxon>Craniata</taxon>
        <taxon>Vertebrata</taxon>
        <taxon>Euteleostomi</taxon>
        <taxon>Actinopterygii</taxon>
        <taxon>Neopterygii</taxon>
        <taxon>Teleostei</taxon>
        <taxon>Ostariophysi</taxon>
        <taxon>Siluriformes</taxon>
        <taxon>Sisoridae</taxon>
        <taxon>Sisorinae</taxon>
        <taxon>Bagarius</taxon>
    </lineage>
</organism>
<dbReference type="InterPro" id="IPR026695">
    <property type="entry name" value="Ccdc71/71L"/>
</dbReference>
<comment type="caution">
    <text evidence="2">The sequence shown here is derived from an EMBL/GenBank/DDBJ whole genome shotgun (WGS) entry which is preliminary data.</text>
</comment>
<dbReference type="Proteomes" id="UP000319801">
    <property type="component" value="Unassembled WGS sequence"/>
</dbReference>
<evidence type="ECO:0000313" key="3">
    <source>
        <dbReference type="Proteomes" id="UP000319801"/>
    </source>
</evidence>
<evidence type="ECO:0000313" key="2">
    <source>
        <dbReference type="EMBL" id="TSM44110.1"/>
    </source>
</evidence>
<dbReference type="AlphaFoldDB" id="A0A556U3S7"/>
<keyword evidence="3" id="KW-1185">Reference proteome</keyword>
<sequence>MNCEEPNVERAVLSWSRFATAGHTALKEALKVFNPISQDLSETEKQMVSFLQALKDEGRKPVVLRSKDVYGYRSCTTQPVTAEIGSKIPRIQKPCKKRGRKNFENKNKNKDASPSVFSANTKAILQNQPKILLTNLSVDTLKQTVSPKPSVPITNSVQVQQCLKLTNIKGVTGGHTARLQIHFGVDSQSKISPSVHCPPSLSGIPHSPSENITHTSSVVALDNKRVLSCPVKVDDALIGDSAPVVFQNGISLKEGKKVQIMSGKSNVMSNGLNCEDSDPMRRLNCQGIGWSQPALITNGQDVSKLNGNGLQWKVIKVDESVTDEEVRKEAQKILRVNLSPVIQIYPLVHSV</sequence>
<reference evidence="2 3" key="1">
    <citation type="journal article" date="2019" name="Genome Biol. Evol.">
        <title>Whole-Genome Sequencing of the Giant Devil Catfish, Bagarius yarrelli.</title>
        <authorList>
            <person name="Jiang W."/>
            <person name="Lv Y."/>
            <person name="Cheng L."/>
            <person name="Yang K."/>
            <person name="Chao B."/>
            <person name="Wang X."/>
            <person name="Li Y."/>
            <person name="Pan X."/>
            <person name="You X."/>
            <person name="Zhang Y."/>
            <person name="Yang J."/>
            <person name="Li J."/>
            <person name="Zhang X."/>
            <person name="Liu S."/>
            <person name="Sun C."/>
            <person name="Yang J."/>
            <person name="Shi Q."/>
        </authorList>
    </citation>
    <scope>NUCLEOTIDE SEQUENCE [LARGE SCALE GENOMIC DNA]</scope>
    <source>
        <strain evidence="2">JWS20170419001</strain>
        <tissue evidence="2">Muscle</tissue>
    </source>
</reference>
<gene>
    <name evidence="2" type="ORF">Baya_7636</name>
</gene>
<dbReference type="EMBL" id="VCAZ01000045">
    <property type="protein sequence ID" value="TSM44110.1"/>
    <property type="molecule type" value="Genomic_DNA"/>
</dbReference>
<dbReference type="PANTHER" id="PTHR14484">
    <property type="entry name" value="COILED-COIL DOMAIN-CONTAINING PROTEIN 71"/>
    <property type="match status" value="1"/>
</dbReference>
<proteinExistence type="predicted"/>
<keyword evidence="1" id="KW-0597">Phosphoprotein</keyword>